<name>A0A1Y0KZL6_9MOLU</name>
<dbReference type="EMBL" id="CP024870">
    <property type="protein sequence ID" value="ATX70422.1"/>
    <property type="molecule type" value="Genomic_DNA"/>
</dbReference>
<evidence type="ECO:0000313" key="2">
    <source>
        <dbReference type="Proteomes" id="UP000231179"/>
    </source>
</evidence>
<gene>
    <name evidence="1" type="ORF">SCLAR_v1c00870</name>
</gene>
<sequence length="192" mass="22057">MKKILTIMGSLGLISTCGVSFVVSCQNDRYIYSLLTKQPISGEDVAKLETLLVNVLLEEKSKITTQYYKLIGQTSARAIINDEEILNNPIYIKYNQLDTKINAIKYKIIQYIIFSPEAQGFKLTSANWSWDKSALDHFKLLEFHLDEDANNVQNASDELQKYVNDTLEWAKNEQFGTTIQNWAEEKLSEFKN</sequence>
<dbReference type="Proteomes" id="UP000231179">
    <property type="component" value="Chromosome"/>
</dbReference>
<dbReference type="RefSeq" id="WP_100253984.1">
    <property type="nucleotide sequence ID" value="NZ_CP015819.1"/>
</dbReference>
<dbReference type="AlphaFoldDB" id="A0A1Y0KZL6"/>
<protein>
    <recommendedName>
        <fullName evidence="3">Lipoprotein</fullName>
    </recommendedName>
</protein>
<proteinExistence type="predicted"/>
<organism evidence="1 2">
    <name type="scientific">Spiroplasma clarkii</name>
    <dbReference type="NCBI Taxonomy" id="2139"/>
    <lineage>
        <taxon>Bacteria</taxon>
        <taxon>Bacillati</taxon>
        <taxon>Mycoplasmatota</taxon>
        <taxon>Mollicutes</taxon>
        <taxon>Entomoplasmatales</taxon>
        <taxon>Spiroplasmataceae</taxon>
        <taxon>Spiroplasma</taxon>
    </lineage>
</organism>
<dbReference type="InterPro" id="IPR054816">
    <property type="entry name" value="Lipoprotein_mollicutes-type_CS"/>
</dbReference>
<accession>A0A1Y0KZL6</accession>
<evidence type="ECO:0008006" key="3">
    <source>
        <dbReference type="Google" id="ProtNLM"/>
    </source>
</evidence>
<dbReference type="PROSITE" id="PS51257">
    <property type="entry name" value="PROKAR_LIPOPROTEIN"/>
    <property type="match status" value="1"/>
</dbReference>
<dbReference type="KEGG" id="scla:SCLARK_00196"/>
<evidence type="ECO:0000313" key="1">
    <source>
        <dbReference type="EMBL" id="ATX70422.1"/>
    </source>
</evidence>
<dbReference type="NCBIfam" id="NF038029">
    <property type="entry name" value="LP_plasma"/>
    <property type="match status" value="1"/>
</dbReference>
<reference evidence="1 2" key="1">
    <citation type="submission" date="2017-11" db="EMBL/GenBank/DDBJ databases">
        <title>Complete genome sequence of Spiroplasma clarkii CN-5 (DSM 19994).</title>
        <authorList>
            <person name="Tsai Y.-M."/>
            <person name="Chang A."/>
            <person name="Lo W.-S."/>
            <person name="Kuo C.-H."/>
        </authorList>
    </citation>
    <scope>NUCLEOTIDE SEQUENCE [LARGE SCALE GENOMIC DNA]</scope>
    <source>
        <strain evidence="1 2">CN-5</strain>
    </source>
</reference>
<keyword evidence="2" id="KW-1185">Reference proteome</keyword>